<dbReference type="HOGENOM" id="CLU_053306_1_1_4"/>
<reference evidence="8 9" key="1">
    <citation type="submission" date="2013-04" db="EMBL/GenBank/DDBJ databases">
        <title>The Genome Sequence of Sutterella wadsworthensis HGA0223.</title>
        <authorList>
            <consortium name="The Broad Institute Genomics Platform"/>
            <person name="Earl A."/>
            <person name="Ward D."/>
            <person name="Feldgarden M."/>
            <person name="Gevers D."/>
            <person name="Schmidt T.M."/>
            <person name="Dover J."/>
            <person name="Dai D."/>
            <person name="Walker B."/>
            <person name="Young S."/>
            <person name="Zeng Q."/>
            <person name="Gargeya S."/>
            <person name="Fitzgerald M."/>
            <person name="Haas B."/>
            <person name="Abouelleil A."/>
            <person name="Allen A.W."/>
            <person name="Alvarado L."/>
            <person name="Arachchi H.M."/>
            <person name="Berlin A.M."/>
            <person name="Chapman S.B."/>
            <person name="Gainer-Dewar J."/>
            <person name="Goldberg J."/>
            <person name="Griggs A."/>
            <person name="Gujja S."/>
            <person name="Hansen M."/>
            <person name="Howarth C."/>
            <person name="Imamovic A."/>
            <person name="Ireland A."/>
            <person name="Larimer J."/>
            <person name="McCowan C."/>
            <person name="Murphy C."/>
            <person name="Pearson M."/>
            <person name="Poon T.W."/>
            <person name="Priest M."/>
            <person name="Roberts A."/>
            <person name="Saif S."/>
            <person name="Shea T."/>
            <person name="Sisk P."/>
            <person name="Sykes S."/>
            <person name="Wortman J."/>
            <person name="Nusbaum C."/>
            <person name="Birren B."/>
        </authorList>
    </citation>
    <scope>NUCLEOTIDE SEQUENCE [LARGE SCALE GENOMIC DNA]</scope>
    <source>
        <strain evidence="8 9">HGA0223</strain>
    </source>
</reference>
<comment type="similarity">
    <text evidence="1 6">Belongs to the diaminopimelate epimerase family.</text>
</comment>
<dbReference type="Pfam" id="PF01678">
    <property type="entry name" value="DAP_epimerase"/>
    <property type="match status" value="2"/>
</dbReference>
<feature type="binding site" evidence="6">
    <location>
        <begin position="222"/>
        <end position="223"/>
    </location>
    <ligand>
        <name>substrate</name>
    </ligand>
</feature>
<feature type="binding site" evidence="6">
    <location>
        <position position="171"/>
    </location>
    <ligand>
        <name>substrate</name>
    </ligand>
</feature>
<keyword evidence="9" id="KW-1185">Reference proteome</keyword>
<dbReference type="EMBL" id="ATCF01000035">
    <property type="protein sequence ID" value="EPD97626.1"/>
    <property type="molecule type" value="Genomic_DNA"/>
</dbReference>
<keyword evidence="2 6" id="KW-0963">Cytoplasm</keyword>
<keyword evidence="5 6" id="KW-0413">Isomerase</keyword>
<sequence length="290" mass="31455">MKLEFTKMQGAGNDFVVLDGIRQSINPTPELIRALADRRFGIGADQVLLLEAAKHEGEPLRYRIFNNTGGEVEQCGNGARCIGRFALEAGYAAGDRVDFETMKGRICVRAEPDGRMVVDMGVPRLLPAQVPFVPEADSEMSKRCEHSADVWTIFCPPLGRDIEFTAVGMGNPHATIFVDNVESFPVEPVARFLQTSAVFPEDVNVGFVERIDSRTAKIRVYERGAGETLACGTGTSAAMASGCLRGFFDDRVEFAARGGRIACAWRGPATSLYLIGPAEVVFVGTISLDI</sequence>
<accession>S3BAT7</accession>
<dbReference type="HAMAP" id="MF_00197">
    <property type="entry name" value="DAP_epimerase"/>
    <property type="match status" value="1"/>
</dbReference>
<comment type="pathway">
    <text evidence="6">Amino-acid biosynthesis; L-lysine biosynthesis via DAP pathway; DL-2,6-diaminopimelate from LL-2,6-diaminopimelate: step 1/1.</text>
</comment>
<feature type="binding site" evidence="6">
    <location>
        <position position="46"/>
    </location>
    <ligand>
        <name>substrate</name>
    </ligand>
</feature>
<protein>
    <recommendedName>
        <fullName evidence="6 7">Diaminopimelate epimerase</fullName>
        <shortName evidence="6">DAP epimerase</shortName>
        <ecNumber evidence="6 7">5.1.1.7</ecNumber>
    </recommendedName>
    <alternativeName>
        <fullName evidence="6">PLP-independent amino acid racemase</fullName>
    </alternativeName>
</protein>
<dbReference type="PATRIC" id="fig|1203554.3.peg.2332"/>
<dbReference type="RefSeq" id="WP_016475246.1">
    <property type="nucleotide sequence ID" value="NZ_KE150481.1"/>
</dbReference>
<feature type="binding site" evidence="6">
    <location>
        <begin position="232"/>
        <end position="233"/>
    </location>
    <ligand>
        <name>substrate</name>
    </ligand>
</feature>
<feature type="binding site" evidence="6">
    <location>
        <position position="204"/>
    </location>
    <ligand>
        <name>substrate</name>
    </ligand>
</feature>
<feature type="binding site" evidence="6">
    <location>
        <position position="13"/>
    </location>
    <ligand>
        <name>substrate</name>
    </ligand>
</feature>
<dbReference type="EC" id="5.1.1.7" evidence="6 7"/>
<dbReference type="NCBIfam" id="TIGR00652">
    <property type="entry name" value="DapF"/>
    <property type="match status" value="1"/>
</dbReference>
<dbReference type="STRING" id="1203554.HMPREF1476_02247"/>
<evidence type="ECO:0000256" key="2">
    <source>
        <dbReference type="ARBA" id="ARBA00022490"/>
    </source>
</evidence>
<evidence type="ECO:0000256" key="7">
    <source>
        <dbReference type="NCBIfam" id="TIGR00652"/>
    </source>
</evidence>
<dbReference type="InterPro" id="IPR001653">
    <property type="entry name" value="DAP_epimerase_DapF"/>
</dbReference>
<name>S3BAT7_9BURK</name>
<feature type="active site" description="Proton acceptor" evidence="6">
    <location>
        <position position="231"/>
    </location>
</feature>
<dbReference type="PANTHER" id="PTHR31689">
    <property type="entry name" value="DIAMINOPIMELATE EPIMERASE, CHLOROPLASTIC"/>
    <property type="match status" value="1"/>
</dbReference>
<evidence type="ECO:0000256" key="3">
    <source>
        <dbReference type="ARBA" id="ARBA00022605"/>
    </source>
</evidence>
<feature type="binding site" evidence="6">
    <location>
        <position position="66"/>
    </location>
    <ligand>
        <name>substrate</name>
    </ligand>
</feature>
<comment type="function">
    <text evidence="6">Catalyzes the stereoinversion of LL-2,6-diaminopimelate (L,L-DAP) to meso-diaminopimelate (meso-DAP), a precursor of L-lysine and an essential component of the bacterial peptidoglycan.</text>
</comment>
<feature type="site" description="Could be important to modulate the pK values of the two catalytic cysteine residues" evidence="6">
    <location>
        <position position="173"/>
    </location>
</feature>
<dbReference type="Gene3D" id="3.10.310.10">
    <property type="entry name" value="Diaminopimelate Epimerase, Chain A, domain 1"/>
    <property type="match status" value="2"/>
</dbReference>
<dbReference type="Proteomes" id="UP000014400">
    <property type="component" value="Unassembled WGS sequence"/>
</dbReference>
<dbReference type="FunFam" id="3.10.310.10:FF:000001">
    <property type="entry name" value="Diaminopimelate epimerase"/>
    <property type="match status" value="1"/>
</dbReference>
<feature type="binding site" evidence="6">
    <location>
        <begin position="76"/>
        <end position="77"/>
    </location>
    <ligand>
        <name>substrate</name>
    </ligand>
</feature>
<evidence type="ECO:0000313" key="9">
    <source>
        <dbReference type="Proteomes" id="UP000014400"/>
    </source>
</evidence>
<evidence type="ECO:0000256" key="4">
    <source>
        <dbReference type="ARBA" id="ARBA00023154"/>
    </source>
</evidence>
<dbReference type="eggNOG" id="COG0253">
    <property type="taxonomic scope" value="Bacteria"/>
</dbReference>
<comment type="caution">
    <text evidence="8">The sequence shown here is derived from an EMBL/GenBank/DDBJ whole genome shotgun (WGS) entry which is preliminary data.</text>
</comment>
<dbReference type="PANTHER" id="PTHR31689:SF0">
    <property type="entry name" value="DIAMINOPIMELATE EPIMERASE"/>
    <property type="match status" value="1"/>
</dbReference>
<evidence type="ECO:0000256" key="5">
    <source>
        <dbReference type="ARBA" id="ARBA00023235"/>
    </source>
</evidence>
<keyword evidence="4 6" id="KW-0457">Lysine biosynthesis</keyword>
<dbReference type="GO" id="GO:0009089">
    <property type="term" value="P:lysine biosynthetic process via diaminopimelate"/>
    <property type="evidence" value="ECO:0007669"/>
    <property type="project" value="UniProtKB-UniRule"/>
</dbReference>
<comment type="catalytic activity">
    <reaction evidence="6">
        <text>(2S,6S)-2,6-diaminopimelate = meso-2,6-diaminopimelate</text>
        <dbReference type="Rhea" id="RHEA:15393"/>
        <dbReference type="ChEBI" id="CHEBI:57609"/>
        <dbReference type="ChEBI" id="CHEBI:57791"/>
        <dbReference type="EC" id="5.1.1.7"/>
    </reaction>
</comment>
<dbReference type="GeneID" id="64062382"/>
<dbReference type="SUPFAM" id="SSF54506">
    <property type="entry name" value="Diaminopimelate epimerase-like"/>
    <property type="match status" value="2"/>
</dbReference>
<dbReference type="UniPathway" id="UPA00034">
    <property type="reaction ID" value="UER00025"/>
</dbReference>
<proteinExistence type="inferred from homology"/>
<dbReference type="AlphaFoldDB" id="S3BAT7"/>
<organism evidence="8 9">
    <name type="scientific">Sutterella wadsworthensis HGA0223</name>
    <dbReference type="NCBI Taxonomy" id="1203554"/>
    <lineage>
        <taxon>Bacteria</taxon>
        <taxon>Pseudomonadati</taxon>
        <taxon>Pseudomonadota</taxon>
        <taxon>Betaproteobacteria</taxon>
        <taxon>Burkholderiales</taxon>
        <taxon>Sutterellaceae</taxon>
        <taxon>Sutterella</taxon>
    </lineage>
</organism>
<keyword evidence="3 6" id="KW-0028">Amino-acid biosynthesis</keyword>
<dbReference type="GO" id="GO:0005829">
    <property type="term" value="C:cytosol"/>
    <property type="evidence" value="ECO:0007669"/>
    <property type="project" value="TreeGrafter"/>
</dbReference>
<dbReference type="GO" id="GO:0008837">
    <property type="term" value="F:diaminopimelate epimerase activity"/>
    <property type="evidence" value="ECO:0007669"/>
    <property type="project" value="UniProtKB-UniRule"/>
</dbReference>
<evidence type="ECO:0000256" key="1">
    <source>
        <dbReference type="ARBA" id="ARBA00010219"/>
    </source>
</evidence>
<comment type="subcellular location">
    <subcellularLocation>
        <location evidence="6">Cytoplasm</location>
    </subcellularLocation>
</comment>
<gene>
    <name evidence="6" type="primary">dapF</name>
    <name evidence="8" type="ORF">HMPREF1476_02247</name>
</gene>
<feature type="active site" description="Proton donor" evidence="6">
    <location>
        <position position="75"/>
    </location>
</feature>
<evidence type="ECO:0000313" key="8">
    <source>
        <dbReference type="EMBL" id="EPD97626.1"/>
    </source>
</evidence>
<comment type="subunit">
    <text evidence="6">Homodimer.</text>
</comment>
<evidence type="ECO:0000256" key="6">
    <source>
        <dbReference type="HAMAP-Rule" id="MF_00197"/>
    </source>
</evidence>
<feature type="site" description="Could be important to modulate the pK values of the two catalytic cysteine residues" evidence="6">
    <location>
        <position position="222"/>
    </location>
</feature>